<protein>
    <submittedName>
        <fullName evidence="2">CCHamide 1 transcript b</fullName>
    </submittedName>
</protein>
<proteinExistence type="evidence at transcript level"/>
<accession>A0A7U3MC96</accession>
<sequence>MSPTSANVLLFKTAIVLLVFCFAECAAVRKLPNGSCLKYGHSCWGAHGKRNGAPINGNGPMLRVREDGPMVNTRWYLSRLVQAPADLRLWRDDQDRHSMVARKADKHIQNDSEVDTEYTKRADETEDLTADSAMEDADAAEEVLVMEEPSSSALGQKLRLYKLMKKNADKLN</sequence>
<evidence type="ECO:0000313" key="2">
    <source>
        <dbReference type="EMBL" id="QHB80536.1"/>
    </source>
</evidence>
<feature type="chain" id="PRO_5030532706" evidence="1">
    <location>
        <begin position="28"/>
        <end position="172"/>
    </location>
</feature>
<organism evidence="2">
    <name type="scientific">Carabus violaceus</name>
    <name type="common">Violet ground beetle</name>
    <dbReference type="NCBI Taxonomy" id="41075"/>
    <lineage>
        <taxon>Eukaryota</taxon>
        <taxon>Metazoa</taxon>
        <taxon>Ecdysozoa</taxon>
        <taxon>Arthropoda</taxon>
        <taxon>Hexapoda</taxon>
        <taxon>Insecta</taxon>
        <taxon>Pterygota</taxon>
        <taxon>Neoptera</taxon>
        <taxon>Endopterygota</taxon>
        <taxon>Coleoptera</taxon>
        <taxon>Adephaga</taxon>
        <taxon>Caraboidea</taxon>
        <taxon>Carabidae</taxon>
        <taxon>Carabinae</taxon>
        <taxon>Carabini</taxon>
        <taxon>Carabina</taxon>
        <taxon>Carabus</taxon>
        <taxon>Megodontus</taxon>
    </lineage>
</organism>
<feature type="signal peptide" evidence="1">
    <location>
        <begin position="1"/>
        <end position="27"/>
    </location>
</feature>
<dbReference type="EMBL" id="MN837639">
    <property type="protein sequence ID" value="QHB80536.1"/>
    <property type="molecule type" value="mRNA"/>
</dbReference>
<dbReference type="AlphaFoldDB" id="A0A7U3MC96"/>
<keyword evidence="1" id="KW-0732">Signal</keyword>
<evidence type="ECO:0000256" key="1">
    <source>
        <dbReference type="SAM" id="SignalP"/>
    </source>
</evidence>
<name>A0A7U3MC96_CARVO</name>
<reference evidence="2" key="1">
    <citation type="journal article" date="2020" name="Insect Biochem. Mol. Biol.">
        <title>The Neuropeptidome of Carabus (Coleoptera, Adephaga: Carabidae).</title>
        <authorList>
            <person name="Ragionieri L."/>
            <person name="Predel R."/>
        </authorList>
    </citation>
    <scope>NUCLEOTIDE SEQUENCE</scope>
    <source>
        <strain evidence="2">15</strain>
    </source>
</reference>